<dbReference type="AlphaFoldDB" id="A0A834HLT9"/>
<keyword evidence="2" id="KW-1185">Reference proteome</keyword>
<gene>
    <name evidence="1" type="ORF">GWI33_003981</name>
</gene>
<dbReference type="EMBL" id="JAACXV010023753">
    <property type="protein sequence ID" value="KAF7262852.1"/>
    <property type="molecule type" value="Genomic_DNA"/>
</dbReference>
<evidence type="ECO:0000313" key="1">
    <source>
        <dbReference type="EMBL" id="KAF7262852.1"/>
    </source>
</evidence>
<reference evidence="1" key="1">
    <citation type="submission" date="2020-08" db="EMBL/GenBank/DDBJ databases">
        <title>Genome sequencing and assembly of the red palm weevil Rhynchophorus ferrugineus.</title>
        <authorList>
            <person name="Dias G.B."/>
            <person name="Bergman C.M."/>
            <person name="Manee M."/>
        </authorList>
    </citation>
    <scope>NUCLEOTIDE SEQUENCE</scope>
    <source>
        <strain evidence="1">AA-2017</strain>
        <tissue evidence="1">Whole larva</tissue>
    </source>
</reference>
<proteinExistence type="predicted"/>
<dbReference type="Proteomes" id="UP000625711">
    <property type="component" value="Unassembled WGS sequence"/>
</dbReference>
<evidence type="ECO:0000313" key="2">
    <source>
        <dbReference type="Proteomes" id="UP000625711"/>
    </source>
</evidence>
<comment type="caution">
    <text evidence="1">The sequence shown here is derived from an EMBL/GenBank/DDBJ whole genome shotgun (WGS) entry which is preliminary data.</text>
</comment>
<dbReference type="OrthoDB" id="7808378at2759"/>
<protein>
    <submittedName>
        <fullName evidence="1">Uncharacterized protein</fullName>
    </submittedName>
</protein>
<organism evidence="1 2">
    <name type="scientific">Rhynchophorus ferrugineus</name>
    <name type="common">Red palm weevil</name>
    <name type="synonym">Curculio ferrugineus</name>
    <dbReference type="NCBI Taxonomy" id="354439"/>
    <lineage>
        <taxon>Eukaryota</taxon>
        <taxon>Metazoa</taxon>
        <taxon>Ecdysozoa</taxon>
        <taxon>Arthropoda</taxon>
        <taxon>Hexapoda</taxon>
        <taxon>Insecta</taxon>
        <taxon>Pterygota</taxon>
        <taxon>Neoptera</taxon>
        <taxon>Endopterygota</taxon>
        <taxon>Coleoptera</taxon>
        <taxon>Polyphaga</taxon>
        <taxon>Cucujiformia</taxon>
        <taxon>Curculionidae</taxon>
        <taxon>Dryophthorinae</taxon>
        <taxon>Rhynchophorus</taxon>
    </lineage>
</organism>
<accession>A0A834HLT9</accession>
<sequence length="86" mass="9692">MHVPDLNHREKSMCIKLDRRETKVSSTCDRFSGSDADYIIYRILNPRVRLSIIMANPEKCLLNRCCCCYSLRTGTLVAGVGAIVSI</sequence>
<name>A0A834HLT9_RHYFE</name>